<dbReference type="PANTHER" id="PTHR48051:SF42">
    <property type="entry name" value="LEUCINE-RICH REPEAT-CONTAINING PROTEIN 18-LIKE"/>
    <property type="match status" value="1"/>
</dbReference>
<name>A0A401NNH3_SCYTO</name>
<dbReference type="Proteomes" id="UP000288216">
    <property type="component" value="Unassembled WGS sequence"/>
</dbReference>
<keyword evidence="9" id="KW-0735">Signal-anchor</keyword>
<protein>
    <recommendedName>
        <fullName evidence="14">Leucine-rich repeat-containing protein 59</fullName>
    </recommendedName>
</protein>
<dbReference type="InterPro" id="IPR001611">
    <property type="entry name" value="Leu-rich_rpt"/>
</dbReference>
<comment type="caution">
    <text evidence="17">The sequence shown here is derived from an EMBL/GenBank/DDBJ whole genome shotgun (WGS) entry which is preliminary data.</text>
</comment>
<keyword evidence="5 16" id="KW-0812">Transmembrane</keyword>
<dbReference type="AlphaFoldDB" id="A0A401NNH3"/>
<keyword evidence="7" id="KW-0256">Endoplasmic reticulum</keyword>
<feature type="region of interest" description="Disordered" evidence="15">
    <location>
        <begin position="164"/>
        <end position="242"/>
    </location>
</feature>
<evidence type="ECO:0000256" key="4">
    <source>
        <dbReference type="ARBA" id="ARBA00022614"/>
    </source>
</evidence>
<dbReference type="InterPro" id="IPR003591">
    <property type="entry name" value="Leu-rich_rpt_typical-subtyp"/>
</dbReference>
<keyword evidence="8" id="KW-0492">Microsome</keyword>
<dbReference type="OrthoDB" id="1394818at2759"/>
<evidence type="ECO:0000256" key="9">
    <source>
        <dbReference type="ARBA" id="ARBA00022968"/>
    </source>
</evidence>
<dbReference type="OMA" id="CFSMLMT"/>
<reference evidence="17 18" key="1">
    <citation type="journal article" date="2018" name="Nat. Ecol. Evol.">
        <title>Shark genomes provide insights into elasmobranch evolution and the origin of vertebrates.</title>
        <authorList>
            <person name="Hara Y"/>
            <person name="Yamaguchi K"/>
            <person name="Onimaru K"/>
            <person name="Kadota M"/>
            <person name="Koyanagi M"/>
            <person name="Keeley SD"/>
            <person name="Tatsumi K"/>
            <person name="Tanaka K"/>
            <person name="Motone F"/>
            <person name="Kageyama Y"/>
            <person name="Nozu R"/>
            <person name="Adachi N"/>
            <person name="Nishimura O"/>
            <person name="Nakagawa R"/>
            <person name="Tanegashima C"/>
            <person name="Kiyatake I"/>
            <person name="Matsumoto R"/>
            <person name="Murakumo K"/>
            <person name="Nishida K"/>
            <person name="Terakita A"/>
            <person name="Kuratani S"/>
            <person name="Sato K"/>
            <person name="Hyodo S Kuraku.S."/>
        </authorList>
    </citation>
    <scope>NUCLEOTIDE SEQUENCE [LARGE SCALE GENOMIC DNA]</scope>
</reference>
<evidence type="ECO:0000313" key="18">
    <source>
        <dbReference type="Proteomes" id="UP000288216"/>
    </source>
</evidence>
<feature type="compositionally biased region" description="Basic and acidic residues" evidence="15">
    <location>
        <begin position="164"/>
        <end position="227"/>
    </location>
</feature>
<sequence>MPKNSGKQQNPNPSPSLSLRERLDGNELDLSLSGLSEVPARELAALPKATNLDMSCNCIIMLPPEFCNLTHLIKLDLSKNQLQELPSDFGRLVNLQHLDLYNNKLTNLPVSFAQLKNLKWLDLKGNPLDPLLEKVAGDCLDEKQCKLSAANVLRYMKTIQSEQDREKQRRLQVERELEKRRESEMRAKEARERELRKREKMEEKERRRKEYDAQKLQRFNQPKEEKPIGTLEKPAFSSSPSSSQKGHLFHQVLLKVLLFLLLGTVITVVMCRRTDFPHEQLCSAVNHLYEDTLHALRGNEILQRILRSIPFP</sequence>
<keyword evidence="11" id="KW-0175">Coiled coil</keyword>
<evidence type="ECO:0000256" key="16">
    <source>
        <dbReference type="SAM" id="Phobius"/>
    </source>
</evidence>
<dbReference type="Gene3D" id="3.80.10.10">
    <property type="entry name" value="Ribonuclease Inhibitor"/>
    <property type="match status" value="1"/>
</dbReference>
<evidence type="ECO:0000256" key="3">
    <source>
        <dbReference type="ARBA" id="ARBA00004648"/>
    </source>
</evidence>
<evidence type="ECO:0000256" key="2">
    <source>
        <dbReference type="ARBA" id="ARBA00004464"/>
    </source>
</evidence>
<dbReference type="GO" id="GO:0005635">
    <property type="term" value="C:nuclear envelope"/>
    <property type="evidence" value="ECO:0007669"/>
    <property type="project" value="UniProtKB-SubCell"/>
</dbReference>
<keyword evidence="12 16" id="KW-0472">Membrane</keyword>
<keyword evidence="10 16" id="KW-1133">Transmembrane helix</keyword>
<evidence type="ECO:0000256" key="15">
    <source>
        <dbReference type="SAM" id="MobiDB-lite"/>
    </source>
</evidence>
<dbReference type="STRING" id="75743.A0A401NNH3"/>
<keyword evidence="18" id="KW-1185">Reference proteome</keyword>
<evidence type="ECO:0000256" key="13">
    <source>
        <dbReference type="ARBA" id="ARBA00023242"/>
    </source>
</evidence>
<dbReference type="InterPro" id="IPR032675">
    <property type="entry name" value="LRR_dom_sf"/>
</dbReference>
<accession>A0A401NNH3</accession>
<evidence type="ECO:0000256" key="6">
    <source>
        <dbReference type="ARBA" id="ARBA00022737"/>
    </source>
</evidence>
<keyword evidence="13" id="KW-0539">Nucleus</keyword>
<dbReference type="InterPro" id="IPR050216">
    <property type="entry name" value="LRR_domain-containing"/>
</dbReference>
<evidence type="ECO:0000256" key="7">
    <source>
        <dbReference type="ARBA" id="ARBA00022824"/>
    </source>
</evidence>
<dbReference type="PRINTS" id="PR00019">
    <property type="entry name" value="LEURICHRPT"/>
</dbReference>
<dbReference type="PROSITE" id="PS51450">
    <property type="entry name" value="LRR"/>
    <property type="match status" value="2"/>
</dbReference>
<comment type="subcellular location">
    <subcellularLocation>
        <location evidence="3">Endoplasmic reticulum membrane</location>
        <topology evidence="3">Single-pass type II membrane protein</topology>
    </subcellularLocation>
    <subcellularLocation>
        <location evidence="2">Microsome membrane</location>
        <topology evidence="2">Single-pass type II membrane protein</topology>
    </subcellularLocation>
    <subcellularLocation>
        <location evidence="1">Nucleus envelope</location>
    </subcellularLocation>
</comment>
<evidence type="ECO:0000313" key="17">
    <source>
        <dbReference type="EMBL" id="GCB62404.1"/>
    </source>
</evidence>
<dbReference type="GO" id="GO:0005789">
    <property type="term" value="C:endoplasmic reticulum membrane"/>
    <property type="evidence" value="ECO:0007669"/>
    <property type="project" value="UniProtKB-SubCell"/>
</dbReference>
<gene>
    <name evidence="17" type="ORF">scyTo_0013061</name>
</gene>
<dbReference type="EMBL" id="BFAA01006527">
    <property type="protein sequence ID" value="GCB62404.1"/>
    <property type="molecule type" value="Genomic_DNA"/>
</dbReference>
<evidence type="ECO:0000256" key="10">
    <source>
        <dbReference type="ARBA" id="ARBA00022989"/>
    </source>
</evidence>
<evidence type="ECO:0000256" key="1">
    <source>
        <dbReference type="ARBA" id="ARBA00004259"/>
    </source>
</evidence>
<dbReference type="FunFam" id="3.80.10.10:FF:000141">
    <property type="entry name" value="Leucine-rich repeat-containing protein 59"/>
    <property type="match status" value="1"/>
</dbReference>
<keyword evidence="6" id="KW-0677">Repeat</keyword>
<dbReference type="Pfam" id="PF13855">
    <property type="entry name" value="LRR_8"/>
    <property type="match status" value="1"/>
</dbReference>
<evidence type="ECO:0000256" key="8">
    <source>
        <dbReference type="ARBA" id="ARBA00022848"/>
    </source>
</evidence>
<proteinExistence type="predicted"/>
<organism evidence="17 18">
    <name type="scientific">Scyliorhinus torazame</name>
    <name type="common">Cloudy catshark</name>
    <name type="synonym">Catulus torazame</name>
    <dbReference type="NCBI Taxonomy" id="75743"/>
    <lineage>
        <taxon>Eukaryota</taxon>
        <taxon>Metazoa</taxon>
        <taxon>Chordata</taxon>
        <taxon>Craniata</taxon>
        <taxon>Vertebrata</taxon>
        <taxon>Chondrichthyes</taxon>
        <taxon>Elasmobranchii</taxon>
        <taxon>Galeomorphii</taxon>
        <taxon>Galeoidea</taxon>
        <taxon>Carcharhiniformes</taxon>
        <taxon>Scyliorhinidae</taxon>
        <taxon>Scyliorhinus</taxon>
    </lineage>
</organism>
<evidence type="ECO:0000256" key="11">
    <source>
        <dbReference type="ARBA" id="ARBA00023054"/>
    </source>
</evidence>
<evidence type="ECO:0000256" key="12">
    <source>
        <dbReference type="ARBA" id="ARBA00023136"/>
    </source>
</evidence>
<dbReference type="PANTHER" id="PTHR48051">
    <property type="match status" value="1"/>
</dbReference>
<dbReference type="SMART" id="SM00369">
    <property type="entry name" value="LRR_TYP"/>
    <property type="match status" value="3"/>
</dbReference>
<evidence type="ECO:0000256" key="14">
    <source>
        <dbReference type="ARBA" id="ARBA00071424"/>
    </source>
</evidence>
<dbReference type="SUPFAM" id="SSF52058">
    <property type="entry name" value="L domain-like"/>
    <property type="match status" value="1"/>
</dbReference>
<evidence type="ECO:0000256" key="5">
    <source>
        <dbReference type="ARBA" id="ARBA00022692"/>
    </source>
</evidence>
<keyword evidence="4" id="KW-0433">Leucine-rich repeat</keyword>
<feature type="transmembrane region" description="Helical" evidence="16">
    <location>
        <begin position="248"/>
        <end position="271"/>
    </location>
</feature>